<dbReference type="InterPro" id="IPR002100">
    <property type="entry name" value="TF_MADSbox"/>
</dbReference>
<dbReference type="GO" id="GO:0000987">
    <property type="term" value="F:cis-regulatory region sequence-specific DNA binding"/>
    <property type="evidence" value="ECO:0007669"/>
    <property type="project" value="InterPro"/>
</dbReference>
<dbReference type="AlphaFoldDB" id="A0A835RYK9"/>
<dbReference type="EMBL" id="JADCNM010000001">
    <property type="protein sequence ID" value="KAG0500975.1"/>
    <property type="molecule type" value="Genomic_DNA"/>
</dbReference>
<dbReference type="InterPro" id="IPR033897">
    <property type="entry name" value="SRF-like_MADS-box"/>
</dbReference>
<evidence type="ECO:0000313" key="8">
    <source>
        <dbReference type="EMBL" id="KAG0500975.1"/>
    </source>
</evidence>
<gene>
    <name evidence="8" type="ORF">HPP92_001047</name>
</gene>
<dbReference type="CDD" id="cd00266">
    <property type="entry name" value="MADS_SRF_like"/>
    <property type="match status" value="1"/>
</dbReference>
<dbReference type="PANTHER" id="PTHR48019">
    <property type="entry name" value="SERUM RESPONSE FACTOR HOMOLOG"/>
    <property type="match status" value="1"/>
</dbReference>
<dbReference type="Proteomes" id="UP000639772">
    <property type="component" value="Chromosome 1"/>
</dbReference>
<sequence length="290" mass="31936">MARKKVSLSLIANEATRRATLKKRRKGLMKKVKELSILCDVRACAIVYSPQEAQPEVWPSVAEATRLLTRFRSMPEMEQSKKMLNQETFLRQRVAKLHEQLRRHERENRELESAALLRECLAASGGGSPSSGCGSRSLASPLWLLDQKVRAVQERIDELRSAGDAKMVECFVPPPQMLPPTLTLLPLPPQTPLPMPMPMPMVPMGSVAREEKFGGHGYHEAMRWFGGDDAAAAVGTAVGGGEQSYQHVRQFGEEVDGACGGVGAEADNVLAAAAFVEQNQNSWENLFPPY</sequence>
<evidence type="ECO:0000256" key="4">
    <source>
        <dbReference type="ARBA" id="ARBA00023163"/>
    </source>
</evidence>
<dbReference type="InterPro" id="IPR036879">
    <property type="entry name" value="TF_MADSbox_sf"/>
</dbReference>
<reference evidence="8 9" key="1">
    <citation type="journal article" date="2020" name="Nat. Food">
        <title>A phased Vanilla planifolia genome enables genetic improvement of flavour and production.</title>
        <authorList>
            <person name="Hasing T."/>
            <person name="Tang H."/>
            <person name="Brym M."/>
            <person name="Khazi F."/>
            <person name="Huang T."/>
            <person name="Chambers A.H."/>
        </authorList>
    </citation>
    <scope>NUCLEOTIDE SEQUENCE [LARGE SCALE GENOMIC DNA]</scope>
    <source>
        <tissue evidence="8">Leaf</tissue>
    </source>
</reference>
<dbReference type="FunFam" id="3.40.1810.10:FF:000018">
    <property type="entry name" value="agamous-like MADS-box protein AGL80"/>
    <property type="match status" value="1"/>
</dbReference>
<keyword evidence="3" id="KW-0238">DNA-binding</keyword>
<feature type="coiled-coil region" evidence="6">
    <location>
        <begin position="87"/>
        <end position="114"/>
    </location>
</feature>
<organism evidence="8 9">
    <name type="scientific">Vanilla planifolia</name>
    <name type="common">Vanilla</name>
    <dbReference type="NCBI Taxonomy" id="51239"/>
    <lineage>
        <taxon>Eukaryota</taxon>
        <taxon>Viridiplantae</taxon>
        <taxon>Streptophyta</taxon>
        <taxon>Embryophyta</taxon>
        <taxon>Tracheophyta</taxon>
        <taxon>Spermatophyta</taxon>
        <taxon>Magnoliopsida</taxon>
        <taxon>Liliopsida</taxon>
        <taxon>Asparagales</taxon>
        <taxon>Orchidaceae</taxon>
        <taxon>Vanilloideae</taxon>
        <taxon>Vanilleae</taxon>
        <taxon>Vanilla</taxon>
    </lineage>
</organism>
<dbReference type="PROSITE" id="PS50066">
    <property type="entry name" value="MADS_BOX_2"/>
    <property type="match status" value="1"/>
</dbReference>
<evidence type="ECO:0000256" key="2">
    <source>
        <dbReference type="ARBA" id="ARBA00023015"/>
    </source>
</evidence>
<evidence type="ECO:0000259" key="7">
    <source>
        <dbReference type="PROSITE" id="PS50066"/>
    </source>
</evidence>
<dbReference type="InterPro" id="IPR050142">
    <property type="entry name" value="MADS-box/MEF2_TF"/>
</dbReference>
<evidence type="ECO:0000256" key="1">
    <source>
        <dbReference type="ARBA" id="ARBA00004123"/>
    </source>
</evidence>
<dbReference type="Gene3D" id="3.40.1810.10">
    <property type="entry name" value="Transcription factor, MADS-box"/>
    <property type="match status" value="1"/>
</dbReference>
<dbReference type="SMART" id="SM00432">
    <property type="entry name" value="MADS"/>
    <property type="match status" value="1"/>
</dbReference>
<evidence type="ECO:0000313" key="9">
    <source>
        <dbReference type="Proteomes" id="UP000639772"/>
    </source>
</evidence>
<keyword evidence="5" id="KW-0539">Nucleus</keyword>
<dbReference type="OrthoDB" id="678337at2759"/>
<dbReference type="GO" id="GO:0005634">
    <property type="term" value="C:nucleus"/>
    <property type="evidence" value="ECO:0007669"/>
    <property type="project" value="UniProtKB-SubCell"/>
</dbReference>
<name>A0A835RYK9_VANPL</name>
<accession>A0A835RYK9</accession>
<evidence type="ECO:0000256" key="5">
    <source>
        <dbReference type="ARBA" id="ARBA00023242"/>
    </source>
</evidence>
<keyword evidence="4" id="KW-0804">Transcription</keyword>
<dbReference type="GO" id="GO:0045944">
    <property type="term" value="P:positive regulation of transcription by RNA polymerase II"/>
    <property type="evidence" value="ECO:0007669"/>
    <property type="project" value="InterPro"/>
</dbReference>
<dbReference type="Pfam" id="PF00319">
    <property type="entry name" value="SRF-TF"/>
    <property type="match status" value="1"/>
</dbReference>
<dbReference type="GO" id="GO:0046983">
    <property type="term" value="F:protein dimerization activity"/>
    <property type="evidence" value="ECO:0007669"/>
    <property type="project" value="InterPro"/>
</dbReference>
<keyword evidence="6" id="KW-0175">Coiled coil</keyword>
<comment type="subcellular location">
    <subcellularLocation>
        <location evidence="1">Nucleus</location>
    </subcellularLocation>
</comment>
<feature type="domain" description="MADS-box" evidence="7">
    <location>
        <begin position="1"/>
        <end position="49"/>
    </location>
</feature>
<evidence type="ECO:0000256" key="3">
    <source>
        <dbReference type="ARBA" id="ARBA00023125"/>
    </source>
</evidence>
<dbReference type="SUPFAM" id="SSF55455">
    <property type="entry name" value="SRF-like"/>
    <property type="match status" value="1"/>
</dbReference>
<keyword evidence="2" id="KW-0805">Transcription regulation</keyword>
<proteinExistence type="predicted"/>
<dbReference type="PRINTS" id="PR00404">
    <property type="entry name" value="MADSDOMAIN"/>
</dbReference>
<evidence type="ECO:0000256" key="6">
    <source>
        <dbReference type="SAM" id="Coils"/>
    </source>
</evidence>
<comment type="caution">
    <text evidence="8">The sequence shown here is derived from an EMBL/GenBank/DDBJ whole genome shotgun (WGS) entry which is preliminary data.</text>
</comment>
<protein>
    <recommendedName>
        <fullName evidence="7">MADS-box domain-containing protein</fullName>
    </recommendedName>
</protein>
<dbReference type="GO" id="GO:0000981">
    <property type="term" value="F:DNA-binding transcription factor activity, RNA polymerase II-specific"/>
    <property type="evidence" value="ECO:0007669"/>
    <property type="project" value="InterPro"/>
</dbReference>